<dbReference type="Gene3D" id="3.40.30.120">
    <property type="match status" value="1"/>
</dbReference>
<dbReference type="GO" id="GO:0005506">
    <property type="term" value="F:iron ion binding"/>
    <property type="evidence" value="ECO:0007669"/>
    <property type="project" value="InterPro"/>
</dbReference>
<evidence type="ECO:0000313" key="8">
    <source>
        <dbReference type="EMBL" id="KAG0652507.1"/>
    </source>
</evidence>
<dbReference type="Pfam" id="PF00067">
    <property type="entry name" value="p450"/>
    <property type="match status" value="1"/>
</dbReference>
<dbReference type="GO" id="GO:0016705">
    <property type="term" value="F:oxidoreductase activity, acting on paired donors, with incorporation or reduction of molecular oxygen"/>
    <property type="evidence" value="ECO:0007669"/>
    <property type="project" value="InterPro"/>
</dbReference>
<gene>
    <name evidence="8" type="ORF">D0Z07_0005</name>
</gene>
<dbReference type="CDD" id="cd11060">
    <property type="entry name" value="CYP57A1-like"/>
    <property type="match status" value="1"/>
</dbReference>
<evidence type="ECO:0000256" key="3">
    <source>
        <dbReference type="ARBA" id="ARBA00022723"/>
    </source>
</evidence>
<dbReference type="Proteomes" id="UP000785200">
    <property type="component" value="Unassembled WGS sequence"/>
</dbReference>
<dbReference type="SUPFAM" id="SSF48264">
    <property type="entry name" value="Cytochrome P450"/>
    <property type="match status" value="1"/>
</dbReference>
<organism evidence="8 9">
    <name type="scientific">Hyphodiscus hymeniophilus</name>
    <dbReference type="NCBI Taxonomy" id="353542"/>
    <lineage>
        <taxon>Eukaryota</taxon>
        <taxon>Fungi</taxon>
        <taxon>Dikarya</taxon>
        <taxon>Ascomycota</taxon>
        <taxon>Pezizomycotina</taxon>
        <taxon>Leotiomycetes</taxon>
        <taxon>Helotiales</taxon>
        <taxon>Hyphodiscaceae</taxon>
        <taxon>Hyphodiscus</taxon>
    </lineage>
</organism>
<dbReference type="Gene3D" id="3.50.50.60">
    <property type="entry name" value="FAD/NAD(P)-binding domain"/>
    <property type="match status" value="1"/>
</dbReference>
<name>A0A9P6VRY9_9HELO</name>
<dbReference type="AlphaFoldDB" id="A0A9P6VRY9"/>
<dbReference type="InterPro" id="IPR002938">
    <property type="entry name" value="FAD-bd"/>
</dbReference>
<dbReference type="PRINTS" id="PR00420">
    <property type="entry name" value="RNGMNOXGNASE"/>
</dbReference>
<dbReference type="Pfam" id="PF01494">
    <property type="entry name" value="FAD_binding_3"/>
    <property type="match status" value="1"/>
</dbReference>
<dbReference type="InterPro" id="IPR050121">
    <property type="entry name" value="Cytochrome_P450_monoxygenase"/>
</dbReference>
<evidence type="ECO:0000259" key="7">
    <source>
        <dbReference type="Pfam" id="PF01494"/>
    </source>
</evidence>
<comment type="caution">
    <text evidence="8">The sequence shown here is derived from an EMBL/GenBank/DDBJ whole genome shotgun (WGS) entry which is preliminary data.</text>
</comment>
<dbReference type="PANTHER" id="PTHR24305">
    <property type="entry name" value="CYTOCHROME P450"/>
    <property type="match status" value="1"/>
</dbReference>
<keyword evidence="4" id="KW-0274">FAD</keyword>
<dbReference type="InterPro" id="IPR017972">
    <property type="entry name" value="Cyt_P450_CS"/>
</dbReference>
<evidence type="ECO:0000256" key="4">
    <source>
        <dbReference type="ARBA" id="ARBA00022827"/>
    </source>
</evidence>
<dbReference type="OrthoDB" id="3934656at2759"/>
<dbReference type="Gene3D" id="3.30.9.10">
    <property type="entry name" value="D-Amino Acid Oxidase, subunit A, domain 2"/>
    <property type="match status" value="1"/>
</dbReference>
<keyword evidence="9" id="KW-1185">Reference proteome</keyword>
<keyword evidence="2" id="KW-0285">Flavoprotein</keyword>
<keyword evidence="5" id="KW-0560">Oxidoreductase</keyword>
<evidence type="ECO:0000256" key="1">
    <source>
        <dbReference type="ARBA" id="ARBA00001971"/>
    </source>
</evidence>
<dbReference type="Pfam" id="PF21274">
    <property type="entry name" value="Rng_hyd_C"/>
    <property type="match status" value="1"/>
</dbReference>
<dbReference type="SUPFAM" id="SSF51905">
    <property type="entry name" value="FAD/NAD(P)-binding domain"/>
    <property type="match status" value="1"/>
</dbReference>
<dbReference type="InterPro" id="IPR036188">
    <property type="entry name" value="FAD/NAD-bd_sf"/>
</dbReference>
<keyword evidence="3" id="KW-0479">Metal-binding</keyword>
<dbReference type="PANTHER" id="PTHR24305:SF190">
    <property type="entry name" value="P450, PUTATIVE (EUROFUNG)-RELATED"/>
    <property type="match status" value="1"/>
</dbReference>
<accession>A0A9P6VRY9</accession>
<proteinExistence type="predicted"/>
<protein>
    <submittedName>
        <fullName evidence="8">Cytochrome P450</fullName>
    </submittedName>
</protein>
<comment type="cofactor">
    <cofactor evidence="1">
        <name>heme</name>
        <dbReference type="ChEBI" id="CHEBI:30413"/>
    </cofactor>
</comment>
<dbReference type="EMBL" id="VNKQ01000002">
    <property type="protein sequence ID" value="KAG0652507.1"/>
    <property type="molecule type" value="Genomic_DNA"/>
</dbReference>
<reference evidence="8" key="1">
    <citation type="submission" date="2019-07" db="EMBL/GenBank/DDBJ databases">
        <title>Hyphodiscus hymeniophilus genome sequencing and assembly.</title>
        <authorList>
            <person name="Kramer G."/>
            <person name="Nodwell J."/>
        </authorList>
    </citation>
    <scope>NUCLEOTIDE SEQUENCE</scope>
    <source>
        <strain evidence="8">ATCC 34498</strain>
    </source>
</reference>
<dbReference type="InterPro" id="IPR036396">
    <property type="entry name" value="Cyt_P450_sf"/>
</dbReference>
<dbReference type="GO" id="GO:0071949">
    <property type="term" value="F:FAD binding"/>
    <property type="evidence" value="ECO:0007669"/>
    <property type="project" value="InterPro"/>
</dbReference>
<dbReference type="GO" id="GO:0004497">
    <property type="term" value="F:monooxygenase activity"/>
    <property type="evidence" value="ECO:0007669"/>
    <property type="project" value="InterPro"/>
</dbReference>
<evidence type="ECO:0000256" key="2">
    <source>
        <dbReference type="ARBA" id="ARBA00022630"/>
    </source>
</evidence>
<dbReference type="PROSITE" id="PS00086">
    <property type="entry name" value="CYTOCHROME_P450"/>
    <property type="match status" value="1"/>
</dbReference>
<dbReference type="FunFam" id="1.10.630.10:FF:000050">
    <property type="entry name" value="Cytochrome P450 monooxygenase"/>
    <property type="match status" value="1"/>
</dbReference>
<feature type="domain" description="FAD-binding" evidence="7">
    <location>
        <begin position="15"/>
        <end position="374"/>
    </location>
</feature>
<evidence type="ECO:0000313" key="9">
    <source>
        <dbReference type="Proteomes" id="UP000785200"/>
    </source>
</evidence>
<evidence type="ECO:0000256" key="5">
    <source>
        <dbReference type="ARBA" id="ARBA00023002"/>
    </source>
</evidence>
<dbReference type="GO" id="GO:0020037">
    <property type="term" value="F:heme binding"/>
    <property type="evidence" value="ECO:0007669"/>
    <property type="project" value="InterPro"/>
</dbReference>
<sequence>MDENVNETSAADFVTDVVVVGTGPAGGALASFLGSHGITSTTAETPRAHITNMAAAECLRDIDLENECRKVASPSTTMTHTRWSYSMAGEEYGRIYSWGNGPGPESKYKDASPCAPMDLPQTLLEPILVRKATLSGFICRFDTEFLSFKEDIEDATVDVKVKDLIFQNIYTIRCKYLFGADGARSKIIDQLGLPLIKRPGGGLAWNILVKADLSHLMPNRMGNLHWIYQHDIEHPDFAWVGFPRMVKPWFEWVFIILPAPGYKAESPPSQEQWMKRIKQMIGDDAVEVEILNISKWQINDIVAEQYSDGRVFCLGDAVHRHPPSNGLGSNTSVQDAFNLAWKVAYVLQGRAGAELLVSYNAERQPVGQSIVDRANQGIRDHFPIWESTGIAARDAATRKAQFAELSADTHAGRERRKAFSAAIRNTRFEFQAVGIEMNQRYKSSAVYRSDEDKDSLPLEGDPILDYHKSTFPGARVPHAWLNTAVPKKPISTIDLCGKGRFTILTGIGGGSWRKAAAEATETLRVPVEVFVIGFRQDYEDVYFEWEQVRGIEESGCVLVRPDRFVAWRCNEGLDNCTEKLVASAFCAMLQSLLDLSLGSYAFVVGSVAALYYLVDFVRDPLRDIPGPPLARVTRFWYLAAIYKGNFEVVNVELHKKYGPIVRIAPYEYSIDDVDAAKTIYGHGNAFVKSRWYWAWQPPDPSRASLFSELNPTRHGIQRRKVASLFSMSALVGYEEFVNNCSSLLIQRFNEVASTGKWIDFHHWFQCYAFDVIGEITFASRFGFLDMGEDKEGVFKAIEKQNFYATCVGVFPMIHQYIFPYLPKTGGPAYVQNYTLKQIEHRQRSMNDPKTPQREGPPDIMTKVLTAHEADPKTVTKMDLITTCRSNIAAGSDTTAISLSSIFYNLMKHPRSWHRLQAEVDAAAQEGKISDPVTFKEAQQLPYLQAIIKEALRVHSATGLPLQRIVPKDGTTIAGRFIPGGSTVGINAWVAHRNEKVYGQDADIWRPERWLEIEEEGRAGDVEKYFFAFGMGSRTCIGKNISLLEMSKLVPQLVRNFDMVLDEKLDSEGLISLSRWFVKQQNFNGKVFLRRKSTKS</sequence>
<keyword evidence="6" id="KW-0408">Iron</keyword>
<dbReference type="InterPro" id="IPR001128">
    <property type="entry name" value="Cyt_P450"/>
</dbReference>
<evidence type="ECO:0000256" key="6">
    <source>
        <dbReference type="ARBA" id="ARBA00023004"/>
    </source>
</evidence>
<dbReference type="Gene3D" id="1.10.630.10">
    <property type="entry name" value="Cytochrome P450"/>
    <property type="match status" value="1"/>
</dbReference>